<dbReference type="InterPro" id="IPR016179">
    <property type="entry name" value="Insulin-like"/>
</dbReference>
<reference evidence="4" key="2">
    <citation type="journal article" date="2021" name="Genome Biol. Evol.">
        <title>Developing a high-quality reference genome for a parasitic bivalve with doubly uniparental inheritance (Bivalvia: Unionida).</title>
        <authorList>
            <person name="Smith C.H."/>
        </authorList>
    </citation>
    <scope>NUCLEOTIDE SEQUENCE</scope>
    <source>
        <strain evidence="4">CHS0354</strain>
        <tissue evidence="4">Mantle</tissue>
    </source>
</reference>
<keyword evidence="2" id="KW-0472">Membrane</keyword>
<dbReference type="PRINTS" id="PR00276">
    <property type="entry name" value="INSULINFAMLY"/>
</dbReference>
<dbReference type="SMART" id="SM00078">
    <property type="entry name" value="IlGF"/>
    <property type="match status" value="1"/>
</dbReference>
<dbReference type="InterPro" id="IPR022352">
    <property type="entry name" value="Ins/IGF/rlx"/>
</dbReference>
<gene>
    <name evidence="4" type="ORF">CHS0354_039270</name>
</gene>
<accession>A0AAE0RMV3</accession>
<evidence type="ECO:0000259" key="3">
    <source>
        <dbReference type="SMART" id="SM00078"/>
    </source>
</evidence>
<evidence type="ECO:0000313" key="4">
    <source>
        <dbReference type="EMBL" id="KAK3576339.1"/>
    </source>
</evidence>
<organism evidence="4 5">
    <name type="scientific">Potamilus streckersoni</name>
    <dbReference type="NCBI Taxonomy" id="2493646"/>
    <lineage>
        <taxon>Eukaryota</taxon>
        <taxon>Metazoa</taxon>
        <taxon>Spiralia</taxon>
        <taxon>Lophotrochozoa</taxon>
        <taxon>Mollusca</taxon>
        <taxon>Bivalvia</taxon>
        <taxon>Autobranchia</taxon>
        <taxon>Heteroconchia</taxon>
        <taxon>Palaeoheterodonta</taxon>
        <taxon>Unionida</taxon>
        <taxon>Unionoidea</taxon>
        <taxon>Unionidae</taxon>
        <taxon>Ambleminae</taxon>
        <taxon>Lampsilini</taxon>
        <taxon>Potamilus</taxon>
    </lineage>
</organism>
<protein>
    <recommendedName>
        <fullName evidence="3">Insulin-like domain-containing protein</fullName>
    </recommendedName>
</protein>
<dbReference type="GO" id="GO:0005576">
    <property type="term" value="C:extracellular region"/>
    <property type="evidence" value="ECO:0007669"/>
    <property type="project" value="InterPro"/>
</dbReference>
<sequence length="166" mass="19135">MTDTWNTSIKLGGQRALEISVISWLNDRHNFIQEGLMMMQRTLLVICFFSAGFFPVFAALERTCSSWTVSRGPDPRGICGRRLDETVKLLCGTFGYNGRPSQYKKKREAEGKDLHGLERFLLKREEAHSYLVKRSNFYQQGIACECCYHRCLLGELLQYCNGRDFS</sequence>
<evidence type="ECO:0000256" key="2">
    <source>
        <dbReference type="SAM" id="Phobius"/>
    </source>
</evidence>
<dbReference type="Gene3D" id="1.10.100.10">
    <property type="entry name" value="Insulin-like"/>
    <property type="match status" value="1"/>
</dbReference>
<keyword evidence="5" id="KW-1185">Reference proteome</keyword>
<dbReference type="GO" id="GO:0005179">
    <property type="term" value="F:hormone activity"/>
    <property type="evidence" value="ECO:0007669"/>
    <property type="project" value="InterPro"/>
</dbReference>
<feature type="domain" description="Insulin-like" evidence="3">
    <location>
        <begin position="76"/>
        <end position="160"/>
    </location>
</feature>
<keyword evidence="2" id="KW-0812">Transmembrane</keyword>
<dbReference type="CDD" id="cd04366">
    <property type="entry name" value="IlGF_insulin_bombyxin_like"/>
    <property type="match status" value="1"/>
</dbReference>
<keyword evidence="2" id="KW-1133">Transmembrane helix</keyword>
<comment type="similarity">
    <text evidence="1">Belongs to the insulin family.</text>
</comment>
<dbReference type="AlphaFoldDB" id="A0AAE0RMV3"/>
<evidence type="ECO:0000256" key="1">
    <source>
        <dbReference type="ARBA" id="ARBA00009034"/>
    </source>
</evidence>
<dbReference type="EMBL" id="JAEAOA010002300">
    <property type="protein sequence ID" value="KAK3576339.1"/>
    <property type="molecule type" value="Genomic_DNA"/>
</dbReference>
<feature type="transmembrane region" description="Helical" evidence="2">
    <location>
        <begin position="42"/>
        <end position="60"/>
    </location>
</feature>
<evidence type="ECO:0000313" key="5">
    <source>
        <dbReference type="Proteomes" id="UP001195483"/>
    </source>
</evidence>
<name>A0AAE0RMV3_9BIVA</name>
<dbReference type="SUPFAM" id="SSF56994">
    <property type="entry name" value="Insulin-like"/>
    <property type="match status" value="1"/>
</dbReference>
<comment type="caution">
    <text evidence="4">The sequence shown here is derived from an EMBL/GenBank/DDBJ whole genome shotgun (WGS) entry which is preliminary data.</text>
</comment>
<reference evidence="4" key="3">
    <citation type="submission" date="2023-05" db="EMBL/GenBank/DDBJ databases">
        <authorList>
            <person name="Smith C.H."/>
        </authorList>
    </citation>
    <scope>NUCLEOTIDE SEQUENCE</scope>
    <source>
        <strain evidence="4">CHS0354</strain>
        <tissue evidence="4">Mantle</tissue>
    </source>
</reference>
<proteinExistence type="inferred from homology"/>
<reference evidence="4" key="1">
    <citation type="journal article" date="2021" name="Genome Biol. Evol.">
        <title>A High-Quality Reference Genome for a Parasitic Bivalve with Doubly Uniparental Inheritance (Bivalvia: Unionida).</title>
        <authorList>
            <person name="Smith C.H."/>
        </authorList>
    </citation>
    <scope>NUCLEOTIDE SEQUENCE</scope>
    <source>
        <strain evidence="4">CHS0354</strain>
    </source>
</reference>
<dbReference type="InterPro" id="IPR036438">
    <property type="entry name" value="Insulin-like_sf"/>
</dbReference>
<dbReference type="Pfam" id="PF00049">
    <property type="entry name" value="Insulin"/>
    <property type="match status" value="1"/>
</dbReference>
<dbReference type="Proteomes" id="UP001195483">
    <property type="component" value="Unassembled WGS sequence"/>
</dbReference>